<reference evidence="4 5" key="1">
    <citation type="journal article" date="2019" name="Int. J. Syst. Evol. Microbiol.">
        <title>The Global Catalogue of Microorganisms (GCM) 10K type strain sequencing project: providing services to taxonomists for standard genome sequencing and annotation.</title>
        <authorList>
            <consortium name="The Broad Institute Genomics Platform"/>
            <consortium name="The Broad Institute Genome Sequencing Center for Infectious Disease"/>
            <person name="Wu L."/>
            <person name="Ma J."/>
        </authorList>
    </citation>
    <scope>NUCLEOTIDE SEQUENCE [LARGE SCALE GENOMIC DNA]</scope>
    <source>
        <strain evidence="4 5">JCM 15749</strain>
    </source>
</reference>
<dbReference type="Pfam" id="PF03816">
    <property type="entry name" value="LytR_cpsA_psr"/>
    <property type="match status" value="1"/>
</dbReference>
<evidence type="ECO:0000256" key="1">
    <source>
        <dbReference type="ARBA" id="ARBA00006068"/>
    </source>
</evidence>
<keyword evidence="2" id="KW-0472">Membrane</keyword>
<dbReference type="RefSeq" id="WP_344329711.1">
    <property type="nucleotide sequence ID" value="NZ_BAAAPY010000012.1"/>
</dbReference>
<dbReference type="Gene3D" id="3.40.630.190">
    <property type="entry name" value="LCP protein"/>
    <property type="match status" value="1"/>
</dbReference>
<dbReference type="InterPro" id="IPR050922">
    <property type="entry name" value="LytR/CpsA/Psr_CW_biosynth"/>
</dbReference>
<feature type="domain" description="Cell envelope-related transcriptional attenuator" evidence="3">
    <location>
        <begin position="107"/>
        <end position="242"/>
    </location>
</feature>
<dbReference type="InterPro" id="IPR004474">
    <property type="entry name" value="LytR_CpsA_psr"/>
</dbReference>
<comment type="caution">
    <text evidence="4">The sequence shown here is derived from an EMBL/GenBank/DDBJ whole genome shotgun (WGS) entry which is preliminary data.</text>
</comment>
<name>A0ABN2W693_9ACTN</name>
<evidence type="ECO:0000313" key="4">
    <source>
        <dbReference type="EMBL" id="GAA2084263.1"/>
    </source>
</evidence>
<keyword evidence="2" id="KW-0812">Transmembrane</keyword>
<evidence type="ECO:0000259" key="3">
    <source>
        <dbReference type="Pfam" id="PF03816"/>
    </source>
</evidence>
<keyword evidence="5" id="KW-1185">Reference proteome</keyword>
<evidence type="ECO:0000313" key="5">
    <source>
        <dbReference type="Proteomes" id="UP001501480"/>
    </source>
</evidence>
<organism evidence="4 5">
    <name type="scientific">Aeromicrobium halocynthiae</name>
    <dbReference type="NCBI Taxonomy" id="560557"/>
    <lineage>
        <taxon>Bacteria</taxon>
        <taxon>Bacillati</taxon>
        <taxon>Actinomycetota</taxon>
        <taxon>Actinomycetes</taxon>
        <taxon>Propionibacteriales</taxon>
        <taxon>Nocardioidaceae</taxon>
        <taxon>Aeromicrobium</taxon>
    </lineage>
</organism>
<dbReference type="PANTHER" id="PTHR33392:SF6">
    <property type="entry name" value="POLYISOPRENYL-TEICHOIC ACID--PEPTIDOGLYCAN TEICHOIC ACID TRANSFERASE TAGU"/>
    <property type="match status" value="1"/>
</dbReference>
<keyword evidence="2" id="KW-1133">Transmembrane helix</keyword>
<dbReference type="EMBL" id="BAAAPY010000012">
    <property type="protein sequence ID" value="GAA2084263.1"/>
    <property type="molecule type" value="Genomic_DNA"/>
</dbReference>
<protein>
    <recommendedName>
        <fullName evidence="3">Cell envelope-related transcriptional attenuator domain-containing protein</fullName>
    </recommendedName>
</protein>
<proteinExistence type="inferred from homology"/>
<dbReference type="Proteomes" id="UP001501480">
    <property type="component" value="Unassembled WGS sequence"/>
</dbReference>
<dbReference type="PANTHER" id="PTHR33392">
    <property type="entry name" value="POLYISOPRENYL-TEICHOIC ACID--PEPTIDOGLYCAN TEICHOIC ACID TRANSFERASE TAGU"/>
    <property type="match status" value="1"/>
</dbReference>
<sequence length="349" mass="37678">MSRRDVAPTDDERRGFVRRHPALSSVMGLFLLLLVVVLAFALWLNSSLGNIDRLQVTLDEQDRPPAGQGEDLNILLLGTDAGSERNSDGRGILEDAASGDWPTGKYRSDTTMLVHVPADRDGAVVMSIPRDSYVPIYDERGDLTGPDKINAALSLHGPSGAVSTVENLTGLRVDHVTMLDWDGFRDITDALGGVTVPTPEGTSTLDGDEALDYVRERYSVAGGDFGRIQRQQNFLRAIVAQTLSRGTLSNPLKLRSTVDAVSESVAVDEEWSNGEIRSLAFSMRSIRPSDITFMTVPVIGTDTDPTAGSIVRLDDVEGQRLYDAVAAGNLSAFLADNPDVLLPPSDQVD</sequence>
<evidence type="ECO:0000256" key="2">
    <source>
        <dbReference type="SAM" id="Phobius"/>
    </source>
</evidence>
<dbReference type="NCBIfam" id="TIGR00350">
    <property type="entry name" value="lytR_cpsA_psr"/>
    <property type="match status" value="1"/>
</dbReference>
<feature type="transmembrane region" description="Helical" evidence="2">
    <location>
        <begin position="21"/>
        <end position="44"/>
    </location>
</feature>
<gene>
    <name evidence="4" type="ORF">GCM10009821_27010</name>
</gene>
<comment type="similarity">
    <text evidence="1">Belongs to the LytR/CpsA/Psr (LCP) family.</text>
</comment>
<accession>A0ABN2W693</accession>